<feature type="transmembrane region" description="Helical" evidence="1">
    <location>
        <begin position="87"/>
        <end position="109"/>
    </location>
</feature>
<dbReference type="EMBL" id="PZFK01000028">
    <property type="protein sequence ID" value="PTI28450.1"/>
    <property type="molecule type" value="Genomic_DNA"/>
</dbReference>
<feature type="transmembrane region" description="Helical" evidence="1">
    <location>
        <begin position="138"/>
        <end position="160"/>
    </location>
</feature>
<reference evidence="2 3" key="1">
    <citation type="journal article" date="2016" name="Front. Microbiol.">
        <title>Comprehensive Phylogenetic Analysis of Bovine Non-aureus Staphylococci Species Based on Whole-Genome Sequencing.</title>
        <authorList>
            <person name="Naushad S."/>
            <person name="Barkema H.W."/>
            <person name="Luby C."/>
            <person name="Condas L.A."/>
            <person name="Nobrega D.B."/>
            <person name="Carson D.A."/>
            <person name="De Buck J."/>
        </authorList>
    </citation>
    <scope>NUCLEOTIDE SEQUENCE [LARGE SCALE GENOMIC DNA]</scope>
    <source>
        <strain evidence="2 3">SNUC 2204</strain>
    </source>
</reference>
<feature type="transmembrane region" description="Helical" evidence="1">
    <location>
        <begin position="204"/>
        <end position="225"/>
    </location>
</feature>
<evidence type="ECO:0000313" key="2">
    <source>
        <dbReference type="EMBL" id="PTI28450.1"/>
    </source>
</evidence>
<accession>A0A2T4PR25</accession>
<dbReference type="STRING" id="1167632.GCA_000286335_00510"/>
<organism evidence="2 3">
    <name type="scientific">Mammaliicoccus vitulinus</name>
    <dbReference type="NCBI Taxonomy" id="71237"/>
    <lineage>
        <taxon>Bacteria</taxon>
        <taxon>Bacillati</taxon>
        <taxon>Bacillota</taxon>
        <taxon>Bacilli</taxon>
        <taxon>Bacillales</taxon>
        <taxon>Staphylococcaceae</taxon>
        <taxon>Mammaliicoccus</taxon>
    </lineage>
</organism>
<gene>
    <name evidence="2" type="ORF">BU072_11390</name>
</gene>
<dbReference type="RefSeq" id="WP_107557252.1">
    <property type="nucleotide sequence ID" value="NZ_JAGEVQ010000038.1"/>
</dbReference>
<name>A0A2T4PR25_9STAP</name>
<keyword evidence="1" id="KW-0472">Membrane</keyword>
<dbReference type="Proteomes" id="UP000241209">
    <property type="component" value="Unassembled WGS sequence"/>
</dbReference>
<keyword evidence="1" id="KW-0812">Transmembrane</keyword>
<feature type="transmembrane region" description="Helical" evidence="1">
    <location>
        <begin position="46"/>
        <end position="66"/>
    </location>
</feature>
<proteinExistence type="predicted"/>
<feature type="transmembrane region" description="Helical" evidence="1">
    <location>
        <begin position="20"/>
        <end position="40"/>
    </location>
</feature>
<comment type="caution">
    <text evidence="2">The sequence shown here is derived from an EMBL/GenBank/DDBJ whole genome shotgun (WGS) entry which is preliminary data.</text>
</comment>
<protein>
    <submittedName>
        <fullName evidence="2">Uncharacterized protein</fullName>
    </submittedName>
</protein>
<evidence type="ECO:0000256" key="1">
    <source>
        <dbReference type="SAM" id="Phobius"/>
    </source>
</evidence>
<sequence length="227" mass="25733">MGDLKGSFFIIFKELKIQLYTFSIVLLALAALYFVIGFYIEPSDEFSPLLSGPIYGILGFLPFFLYGDPFKSAVELGSTRRQYIFSLWLSYFIFIVNMLVIHEIVSYLLELVSDIFGSHVTLKRAGDVLPNANTFDNMWVDFLAVIFIAGICFLVGAIMYRVGIIPTLIGILLAGVIVFIWYVLGDMMPFFKWVYHHIYETLHILGAIGIVSTLLVYPLIINARLKV</sequence>
<evidence type="ECO:0000313" key="3">
    <source>
        <dbReference type="Proteomes" id="UP000241209"/>
    </source>
</evidence>
<feature type="transmembrane region" description="Helical" evidence="1">
    <location>
        <begin position="167"/>
        <end position="184"/>
    </location>
</feature>
<keyword evidence="1" id="KW-1133">Transmembrane helix</keyword>
<dbReference type="OrthoDB" id="2417711at2"/>
<dbReference type="AlphaFoldDB" id="A0A2T4PR25"/>